<feature type="region of interest" description="Disordered" evidence="1">
    <location>
        <begin position="26"/>
        <end position="52"/>
    </location>
</feature>
<sequence length="52" mass="5671">MRPQPSALLALLLSALLLAGCTVNTYPDGSRDTEWGAPESDEPPTRQERQAF</sequence>
<name>A0ABW2ETT0_9GAMM</name>
<accession>A0ABW2ETT0</accession>
<feature type="chain" id="PRO_5046125285" evidence="2">
    <location>
        <begin position="20"/>
        <end position="52"/>
    </location>
</feature>
<reference evidence="4" key="1">
    <citation type="journal article" date="2019" name="Int. J. Syst. Evol. Microbiol.">
        <title>The Global Catalogue of Microorganisms (GCM) 10K type strain sequencing project: providing services to taxonomists for standard genome sequencing and annotation.</title>
        <authorList>
            <consortium name="The Broad Institute Genomics Platform"/>
            <consortium name="The Broad Institute Genome Sequencing Center for Infectious Disease"/>
            <person name="Wu L."/>
            <person name="Ma J."/>
        </authorList>
    </citation>
    <scope>NUCLEOTIDE SEQUENCE [LARGE SCALE GENOMIC DNA]</scope>
    <source>
        <strain evidence="4">CGMCC 1.13666</strain>
    </source>
</reference>
<keyword evidence="4" id="KW-1185">Reference proteome</keyword>
<evidence type="ECO:0000313" key="4">
    <source>
        <dbReference type="Proteomes" id="UP001596411"/>
    </source>
</evidence>
<protein>
    <submittedName>
        <fullName evidence="3">Uncharacterized protein</fullName>
    </submittedName>
</protein>
<proteinExistence type="predicted"/>
<organism evidence="3 4">
    <name type="scientific">Halomonas salifodinae</name>
    <dbReference type="NCBI Taxonomy" id="438745"/>
    <lineage>
        <taxon>Bacteria</taxon>
        <taxon>Pseudomonadati</taxon>
        <taxon>Pseudomonadota</taxon>
        <taxon>Gammaproteobacteria</taxon>
        <taxon>Oceanospirillales</taxon>
        <taxon>Halomonadaceae</taxon>
        <taxon>Halomonas</taxon>
    </lineage>
</organism>
<dbReference type="PROSITE" id="PS51257">
    <property type="entry name" value="PROKAR_LIPOPROTEIN"/>
    <property type="match status" value="1"/>
</dbReference>
<keyword evidence="2" id="KW-0732">Signal</keyword>
<feature type="compositionally biased region" description="Basic and acidic residues" evidence="1">
    <location>
        <begin position="43"/>
        <end position="52"/>
    </location>
</feature>
<comment type="caution">
    <text evidence="3">The sequence shown here is derived from an EMBL/GenBank/DDBJ whole genome shotgun (WGS) entry which is preliminary data.</text>
</comment>
<evidence type="ECO:0000256" key="1">
    <source>
        <dbReference type="SAM" id="MobiDB-lite"/>
    </source>
</evidence>
<evidence type="ECO:0000256" key="2">
    <source>
        <dbReference type="SAM" id="SignalP"/>
    </source>
</evidence>
<gene>
    <name evidence="3" type="ORF">ACFQH5_01550</name>
</gene>
<feature type="signal peptide" evidence="2">
    <location>
        <begin position="1"/>
        <end position="19"/>
    </location>
</feature>
<dbReference type="EMBL" id="JBHSZP010000002">
    <property type="protein sequence ID" value="MFC7088231.1"/>
    <property type="molecule type" value="Genomic_DNA"/>
</dbReference>
<dbReference type="Proteomes" id="UP001596411">
    <property type="component" value="Unassembled WGS sequence"/>
</dbReference>
<evidence type="ECO:0000313" key="3">
    <source>
        <dbReference type="EMBL" id="MFC7088231.1"/>
    </source>
</evidence>
<dbReference type="RefSeq" id="WP_346061511.1">
    <property type="nucleotide sequence ID" value="NZ_BAAADR010000004.1"/>
</dbReference>